<feature type="transmembrane region" description="Helical" evidence="8">
    <location>
        <begin position="64"/>
        <end position="85"/>
    </location>
</feature>
<dbReference type="AlphaFoldDB" id="A0A7W8TVF9"/>
<evidence type="ECO:0000256" key="5">
    <source>
        <dbReference type="ARBA" id="ARBA00022692"/>
    </source>
</evidence>
<evidence type="ECO:0000256" key="4">
    <source>
        <dbReference type="ARBA" id="ARBA00022475"/>
    </source>
</evidence>
<reference evidence="9 10" key="1">
    <citation type="submission" date="2020-08" db="EMBL/GenBank/DDBJ databases">
        <title>Sequencing the genomes of 1000 actinobacteria strains.</title>
        <authorList>
            <person name="Klenk H.-P."/>
        </authorList>
    </citation>
    <scope>NUCLEOTIDE SEQUENCE [LARGE SCALE GENOMIC DNA]</scope>
    <source>
        <strain evidence="9 10">DSM 105783</strain>
    </source>
</reference>
<comment type="subcellular location">
    <subcellularLocation>
        <location evidence="1">Cell membrane</location>
        <topology evidence="1">Multi-pass membrane protein</topology>
    </subcellularLocation>
</comment>
<evidence type="ECO:0000256" key="2">
    <source>
        <dbReference type="ARBA" id="ARBA00010145"/>
    </source>
</evidence>
<keyword evidence="6 8" id="KW-1133">Transmembrane helix</keyword>
<dbReference type="PANTHER" id="PTHR36838:SF4">
    <property type="entry name" value="AUXIN EFFLUX CARRIER FAMILY PROTEIN"/>
    <property type="match status" value="1"/>
</dbReference>
<proteinExistence type="inferred from homology"/>
<evidence type="ECO:0000313" key="9">
    <source>
        <dbReference type="EMBL" id="MBB5512266.1"/>
    </source>
</evidence>
<dbReference type="Pfam" id="PF03547">
    <property type="entry name" value="Mem_trans"/>
    <property type="match status" value="1"/>
</dbReference>
<comment type="caution">
    <text evidence="9">The sequence shown here is derived from an EMBL/GenBank/DDBJ whole genome shotgun (WGS) entry which is preliminary data.</text>
</comment>
<feature type="transmembrane region" description="Helical" evidence="8">
    <location>
        <begin position="169"/>
        <end position="187"/>
    </location>
</feature>
<protein>
    <recommendedName>
        <fullName evidence="11">Transporter</fullName>
    </recommendedName>
</protein>
<evidence type="ECO:0008006" key="11">
    <source>
        <dbReference type="Google" id="ProtNLM"/>
    </source>
</evidence>
<feature type="transmembrane region" description="Helical" evidence="8">
    <location>
        <begin position="268"/>
        <end position="286"/>
    </location>
</feature>
<dbReference type="EMBL" id="JACHDR010000001">
    <property type="protein sequence ID" value="MBB5512266.1"/>
    <property type="molecule type" value="Genomic_DNA"/>
</dbReference>
<keyword evidence="7 8" id="KW-0472">Membrane</keyword>
<evidence type="ECO:0000256" key="6">
    <source>
        <dbReference type="ARBA" id="ARBA00022989"/>
    </source>
</evidence>
<name>A0A7W8TVF9_9MICC</name>
<dbReference type="Proteomes" id="UP000580797">
    <property type="component" value="Unassembled WGS sequence"/>
</dbReference>
<dbReference type="GO" id="GO:0055085">
    <property type="term" value="P:transmembrane transport"/>
    <property type="evidence" value="ECO:0007669"/>
    <property type="project" value="InterPro"/>
</dbReference>
<dbReference type="Gene3D" id="1.20.1530.20">
    <property type="match status" value="1"/>
</dbReference>
<dbReference type="GO" id="GO:0005886">
    <property type="term" value="C:plasma membrane"/>
    <property type="evidence" value="ECO:0007669"/>
    <property type="project" value="UniProtKB-SubCell"/>
</dbReference>
<feature type="transmembrane region" description="Helical" evidence="8">
    <location>
        <begin position="298"/>
        <end position="323"/>
    </location>
</feature>
<evidence type="ECO:0000256" key="3">
    <source>
        <dbReference type="ARBA" id="ARBA00022448"/>
    </source>
</evidence>
<organism evidence="9 10">
    <name type="scientific">Neomicrococcus aestuarii</name>
    <dbReference type="NCBI Taxonomy" id="556325"/>
    <lineage>
        <taxon>Bacteria</taxon>
        <taxon>Bacillati</taxon>
        <taxon>Actinomycetota</taxon>
        <taxon>Actinomycetes</taxon>
        <taxon>Micrococcales</taxon>
        <taxon>Micrococcaceae</taxon>
        <taxon>Neomicrococcus</taxon>
    </lineage>
</organism>
<accession>A0A7W8TVF9</accession>
<dbReference type="InterPro" id="IPR004776">
    <property type="entry name" value="Mem_transp_PIN-like"/>
</dbReference>
<feature type="transmembrane region" description="Helical" evidence="8">
    <location>
        <begin position="207"/>
        <end position="227"/>
    </location>
</feature>
<dbReference type="PANTHER" id="PTHR36838">
    <property type="entry name" value="AUXIN EFFLUX CARRIER FAMILY PROTEIN"/>
    <property type="match status" value="1"/>
</dbReference>
<keyword evidence="3" id="KW-0813">Transport</keyword>
<sequence length="324" mass="34206">MDISLLLRALVPTAALLGLGWALRKHLNFKDAFWVELERLTYYFLLPALFISSLATANLTKIPAFSMVGVIIISSVLGGLLLLPFRTLATGNNGPAFTSVYQGAVRFNNYIGLVLATALFGADGLALAALANAALVPTVNITSTLVFARYGSTDVRGWAIFRAIYTNPLVVACFVGLALNLSGLWFSNINDDAAAATSTIAAPFVEILKILGQAALPIGLLCVGAGLRATSLRGFVKPMLWASSFRFVIIPTLALALCLWAGLRGPAAAVVILFQSIPTASSAYVLSRRLGGDSPLMAAIIATQTASSFLTIPAWIALTAIFVR</sequence>
<evidence type="ECO:0000256" key="7">
    <source>
        <dbReference type="ARBA" id="ARBA00023136"/>
    </source>
</evidence>
<evidence type="ECO:0000256" key="8">
    <source>
        <dbReference type="SAM" id="Phobius"/>
    </source>
</evidence>
<keyword evidence="4" id="KW-1003">Cell membrane</keyword>
<feature type="transmembrane region" description="Helical" evidence="8">
    <location>
        <begin position="40"/>
        <end position="57"/>
    </location>
</feature>
<feature type="transmembrane region" description="Helical" evidence="8">
    <location>
        <begin position="239"/>
        <end position="262"/>
    </location>
</feature>
<gene>
    <name evidence="9" type="ORF">HD598_000953</name>
</gene>
<comment type="similarity">
    <text evidence="2">Belongs to the auxin efflux carrier (TC 2.A.69) family.</text>
</comment>
<evidence type="ECO:0000313" key="10">
    <source>
        <dbReference type="Proteomes" id="UP000580797"/>
    </source>
</evidence>
<keyword evidence="5 8" id="KW-0812">Transmembrane</keyword>
<dbReference type="RefSeq" id="WP_183664176.1">
    <property type="nucleotide sequence ID" value="NZ_BAAARH010000015.1"/>
</dbReference>
<dbReference type="InterPro" id="IPR038770">
    <property type="entry name" value="Na+/solute_symporter_sf"/>
</dbReference>
<evidence type="ECO:0000256" key="1">
    <source>
        <dbReference type="ARBA" id="ARBA00004651"/>
    </source>
</evidence>